<evidence type="ECO:0000313" key="3">
    <source>
        <dbReference type="Proteomes" id="UP000664344"/>
    </source>
</evidence>
<dbReference type="Pfam" id="PF04273">
    <property type="entry name" value="BLH_phosphatase"/>
    <property type="match status" value="1"/>
</dbReference>
<dbReference type="SUPFAM" id="SSF52799">
    <property type="entry name" value="(Phosphotyrosine protein) phosphatases II"/>
    <property type="match status" value="1"/>
</dbReference>
<sequence length="150" mass="16508">MKIHFLEPGFAVADAVSPEDFSEVRRQGFRTVICNRRAGEDGHESEAVFRQAAADHDLQWFCVPVAAGEYTDQDVDAFGRVLDSAPAPILGFCRTGRRAVHLWAQSRARSPQCNIPMLLKAAQEAGHETQPIEALISNTTQVETPTGDMK</sequence>
<dbReference type="InterPro" id="IPR005939">
    <property type="entry name" value="BLH_phosphatase-like"/>
</dbReference>
<protein>
    <submittedName>
        <fullName evidence="2">TIGR01244 family phosphatase</fullName>
    </submittedName>
</protein>
<organism evidence="2 3">
    <name type="scientific">Marinobacter daepoensis</name>
    <dbReference type="NCBI Taxonomy" id="262077"/>
    <lineage>
        <taxon>Bacteria</taxon>
        <taxon>Pseudomonadati</taxon>
        <taxon>Pseudomonadota</taxon>
        <taxon>Gammaproteobacteria</taxon>
        <taxon>Pseudomonadales</taxon>
        <taxon>Marinobacteraceae</taxon>
        <taxon>Marinobacter</taxon>
    </lineage>
</organism>
<keyword evidence="3" id="KW-1185">Reference proteome</keyword>
<feature type="domain" description="Beta-lactamase hydrolase-like protein phosphatase-like" evidence="1">
    <location>
        <begin position="4"/>
        <end position="108"/>
    </location>
</feature>
<accession>A0ABS3BAM7</accession>
<comment type="caution">
    <text evidence="2">The sequence shown here is derived from an EMBL/GenBank/DDBJ whole genome shotgun (WGS) entry which is preliminary data.</text>
</comment>
<dbReference type="EMBL" id="JAFKDB010000007">
    <property type="protein sequence ID" value="MBN7768659.1"/>
    <property type="molecule type" value="Genomic_DNA"/>
</dbReference>
<proteinExistence type="predicted"/>
<dbReference type="NCBIfam" id="TIGR01244">
    <property type="entry name" value="TIGR01244 family sulfur transferase"/>
    <property type="match status" value="1"/>
</dbReference>
<gene>
    <name evidence="2" type="ORF">JYP53_01930</name>
</gene>
<dbReference type="Gene3D" id="3.90.190.10">
    <property type="entry name" value="Protein tyrosine phosphatase superfamily"/>
    <property type="match status" value="1"/>
</dbReference>
<reference evidence="2 3" key="1">
    <citation type="submission" date="2021-02" db="EMBL/GenBank/DDBJ databases">
        <title>PHA producing bacteria isolated from coastal sediment in Guangdong, Shenzhen.</title>
        <authorList>
            <person name="Zheng W."/>
            <person name="Yu S."/>
            <person name="Huang Y."/>
        </authorList>
    </citation>
    <scope>NUCLEOTIDE SEQUENCE [LARGE SCALE GENOMIC DNA]</scope>
    <source>
        <strain evidence="2 3">TN21-5</strain>
    </source>
</reference>
<dbReference type="RefSeq" id="WP_206556514.1">
    <property type="nucleotide sequence ID" value="NZ_JAFKDB010000007.1"/>
</dbReference>
<evidence type="ECO:0000313" key="2">
    <source>
        <dbReference type="EMBL" id="MBN7768659.1"/>
    </source>
</evidence>
<name>A0ABS3BAM7_9GAMM</name>
<dbReference type="Proteomes" id="UP000664344">
    <property type="component" value="Unassembled WGS sequence"/>
</dbReference>
<evidence type="ECO:0000259" key="1">
    <source>
        <dbReference type="Pfam" id="PF04273"/>
    </source>
</evidence>
<dbReference type="InterPro" id="IPR029021">
    <property type="entry name" value="Prot-tyrosine_phosphatase-like"/>
</dbReference>